<dbReference type="InterPro" id="IPR055325">
    <property type="entry name" value="CF161"/>
</dbReference>
<protein>
    <submittedName>
        <fullName evidence="1">Uncharacterized protein</fullName>
    </submittedName>
</protein>
<dbReference type="Proteomes" id="UP001152798">
    <property type="component" value="Chromosome 1"/>
</dbReference>
<gene>
    <name evidence="1" type="ORF">NEZAVI_LOCUS1364</name>
</gene>
<evidence type="ECO:0000313" key="1">
    <source>
        <dbReference type="EMBL" id="CAH1390109.1"/>
    </source>
</evidence>
<keyword evidence="2" id="KW-1185">Reference proteome</keyword>
<organism evidence="1 2">
    <name type="scientific">Nezara viridula</name>
    <name type="common">Southern green stink bug</name>
    <name type="synonym">Cimex viridulus</name>
    <dbReference type="NCBI Taxonomy" id="85310"/>
    <lineage>
        <taxon>Eukaryota</taxon>
        <taxon>Metazoa</taxon>
        <taxon>Ecdysozoa</taxon>
        <taxon>Arthropoda</taxon>
        <taxon>Hexapoda</taxon>
        <taxon>Insecta</taxon>
        <taxon>Pterygota</taxon>
        <taxon>Neoptera</taxon>
        <taxon>Paraneoptera</taxon>
        <taxon>Hemiptera</taxon>
        <taxon>Heteroptera</taxon>
        <taxon>Panheteroptera</taxon>
        <taxon>Pentatomomorpha</taxon>
        <taxon>Pentatomoidea</taxon>
        <taxon>Pentatomidae</taxon>
        <taxon>Pentatominae</taxon>
        <taxon>Nezara</taxon>
    </lineage>
</organism>
<dbReference type="EMBL" id="OV725077">
    <property type="protein sequence ID" value="CAH1390109.1"/>
    <property type="molecule type" value="Genomic_DNA"/>
</dbReference>
<dbReference type="PANTHER" id="PTHR24274:SF1">
    <property type="entry name" value="CILIA- AND FLAGELLA-ASSOCIATED PROTEIN 161"/>
    <property type="match status" value="1"/>
</dbReference>
<dbReference type="PANTHER" id="PTHR24274">
    <property type="entry name" value="CILIA- AND FLAGELLA-ASSOCIATED PROTEIN 161"/>
    <property type="match status" value="1"/>
</dbReference>
<dbReference type="AlphaFoldDB" id="A0A9P0E824"/>
<proteinExistence type="predicted"/>
<dbReference type="Pfam" id="PF24569">
    <property type="entry name" value="CFAP161"/>
    <property type="match status" value="1"/>
</dbReference>
<name>A0A9P0E824_NEZVI</name>
<sequence>MPSIYHIRDISPQRMGKYLQVMLHDNGKAPMFKGTWDYKKWAKDNAHILETEKRMHLNIQRLAKHMKDDKTIYTLGEKKGQWSDTGRVNKYSPMVKVGNWQEQRDVAEEDLNRFLRLRERGQLMIQKTREIIGQNLQPISMAPKKAVRFGEKVQLIARHAKTFRERGKQEGLSLSCVLTGYATAEMCQPIIQGTVLSASPLIAPCVRNVFQLLPWNEQETIGVKSDNRLKFGQDFMLRYIGTPDSQPYYVSVNPIRIVPTGNNSRHPEVFLHSKKCWANVWRAYNGDPSKRKETMGQPIAGGQDVILTSANINRCLCCETECWFTTFFGLECEATAYTYYNVYGAESTNNIWYFN</sequence>
<dbReference type="OrthoDB" id="2126411at2759"/>
<dbReference type="GO" id="GO:0060271">
    <property type="term" value="P:cilium assembly"/>
    <property type="evidence" value="ECO:0007669"/>
    <property type="project" value="TreeGrafter"/>
</dbReference>
<reference evidence="1" key="1">
    <citation type="submission" date="2022-01" db="EMBL/GenBank/DDBJ databases">
        <authorList>
            <person name="King R."/>
        </authorList>
    </citation>
    <scope>NUCLEOTIDE SEQUENCE</scope>
</reference>
<accession>A0A9P0E824</accession>
<dbReference type="GO" id="GO:0031514">
    <property type="term" value="C:motile cilium"/>
    <property type="evidence" value="ECO:0007669"/>
    <property type="project" value="TreeGrafter"/>
</dbReference>
<evidence type="ECO:0000313" key="2">
    <source>
        <dbReference type="Proteomes" id="UP001152798"/>
    </source>
</evidence>